<dbReference type="InterPro" id="IPR002347">
    <property type="entry name" value="SDR_fam"/>
</dbReference>
<dbReference type="Pfam" id="PF13561">
    <property type="entry name" value="adh_short_C2"/>
    <property type="match status" value="1"/>
</dbReference>
<dbReference type="FunFam" id="3.40.50.720:FF:000084">
    <property type="entry name" value="Short-chain dehydrogenase reductase"/>
    <property type="match status" value="1"/>
</dbReference>
<dbReference type="GO" id="GO:0047936">
    <property type="term" value="F:glucose 1-dehydrogenase [NAD(P)+] activity"/>
    <property type="evidence" value="ECO:0007669"/>
    <property type="project" value="UniProtKB-EC"/>
</dbReference>
<feature type="domain" description="Ketoreductase" evidence="3">
    <location>
        <begin position="5"/>
        <end position="187"/>
    </location>
</feature>
<dbReference type="InterPro" id="IPR057326">
    <property type="entry name" value="KR_dom"/>
</dbReference>
<dbReference type="Proteomes" id="UP000502706">
    <property type="component" value="Chromosome"/>
</dbReference>
<comment type="similarity">
    <text evidence="1">Belongs to the short-chain dehydrogenases/reductases (SDR) family.</text>
</comment>
<dbReference type="SUPFAM" id="SSF51735">
    <property type="entry name" value="NAD(P)-binding Rossmann-fold domains"/>
    <property type="match status" value="1"/>
</dbReference>
<evidence type="ECO:0000259" key="3">
    <source>
        <dbReference type="SMART" id="SM00822"/>
    </source>
</evidence>
<dbReference type="SMART" id="SM00822">
    <property type="entry name" value="PKS_KR"/>
    <property type="match status" value="1"/>
</dbReference>
<evidence type="ECO:0000256" key="2">
    <source>
        <dbReference type="ARBA" id="ARBA00023002"/>
    </source>
</evidence>
<dbReference type="PANTHER" id="PTHR43639:SF1">
    <property type="entry name" value="SHORT-CHAIN DEHYDROGENASE_REDUCTASE FAMILY PROTEIN"/>
    <property type="match status" value="1"/>
</dbReference>
<name>A0A6G8Q367_9ACTN</name>
<dbReference type="NCBIfam" id="NF005559">
    <property type="entry name" value="PRK07231.1"/>
    <property type="match status" value="1"/>
</dbReference>
<gene>
    <name evidence="4" type="ORF">GBA65_18065</name>
</gene>
<dbReference type="PRINTS" id="PR00080">
    <property type="entry name" value="SDRFAMILY"/>
</dbReference>
<organism evidence="4 5">
    <name type="scientific">Rubrobacter marinus</name>
    <dbReference type="NCBI Taxonomy" id="2653852"/>
    <lineage>
        <taxon>Bacteria</taxon>
        <taxon>Bacillati</taxon>
        <taxon>Actinomycetota</taxon>
        <taxon>Rubrobacteria</taxon>
        <taxon>Rubrobacterales</taxon>
        <taxon>Rubrobacteraceae</taxon>
        <taxon>Rubrobacter</taxon>
    </lineage>
</organism>
<dbReference type="NCBIfam" id="NF009466">
    <property type="entry name" value="PRK12826.1-2"/>
    <property type="match status" value="1"/>
</dbReference>
<accession>A0A6G8Q367</accession>
<evidence type="ECO:0000313" key="5">
    <source>
        <dbReference type="Proteomes" id="UP000502706"/>
    </source>
</evidence>
<dbReference type="KEGG" id="rmar:GBA65_18065"/>
<dbReference type="AlphaFoldDB" id="A0A6G8Q367"/>
<dbReference type="InterPro" id="IPR036291">
    <property type="entry name" value="NAD(P)-bd_dom_sf"/>
</dbReference>
<evidence type="ECO:0000256" key="1">
    <source>
        <dbReference type="ARBA" id="ARBA00006484"/>
    </source>
</evidence>
<proteinExistence type="inferred from homology"/>
<dbReference type="PANTHER" id="PTHR43639">
    <property type="entry name" value="OXIDOREDUCTASE, SHORT-CHAIN DEHYDROGENASE/REDUCTASE FAMILY (AFU_ORTHOLOGUE AFUA_5G02870)"/>
    <property type="match status" value="1"/>
</dbReference>
<evidence type="ECO:0000313" key="4">
    <source>
        <dbReference type="EMBL" id="QIN80888.1"/>
    </source>
</evidence>
<dbReference type="PRINTS" id="PR00081">
    <property type="entry name" value="GDHRDH"/>
</dbReference>
<dbReference type="EMBL" id="CP045121">
    <property type="protein sequence ID" value="QIN80888.1"/>
    <property type="molecule type" value="Genomic_DNA"/>
</dbReference>
<protein>
    <submittedName>
        <fullName evidence="4">Glucose 1-dehydrogenase</fullName>
        <ecNumber evidence="4">1.1.1.47</ecNumber>
    </submittedName>
</protein>
<dbReference type="Gene3D" id="3.40.50.720">
    <property type="entry name" value="NAD(P)-binding Rossmann-like Domain"/>
    <property type="match status" value="1"/>
</dbReference>
<keyword evidence="2 4" id="KW-0560">Oxidoreductase</keyword>
<dbReference type="RefSeq" id="WP_166398595.1">
    <property type="nucleotide sequence ID" value="NZ_CP045121.1"/>
</dbReference>
<dbReference type="EC" id="1.1.1.47" evidence="4"/>
<keyword evidence="5" id="KW-1185">Reference proteome</keyword>
<reference evidence="4 5" key="1">
    <citation type="submission" date="2019-10" db="EMBL/GenBank/DDBJ databases">
        <title>Rubrobacter sp nov SCSIO 52915 isolated from a deep-sea sediment in the South China Sea.</title>
        <authorList>
            <person name="Chen R.W."/>
        </authorList>
    </citation>
    <scope>NUCLEOTIDE SEQUENCE [LARGE SCALE GENOMIC DNA]</scope>
    <source>
        <strain evidence="4 5">SCSIO 52915</strain>
    </source>
</reference>
<sequence>MFSGEVAWVTGSSKGIGRAVAIGLAEHGCDVAVHYNRGESEAREVVERIEATGRAAIAVRGDVSDSGDVGRMVGEIEERFGRLDVLVNNAGSFVERRSFEQMTEDLWDRVMAVNLKSVYLCSQAVLPMMKRQGAGKIINISSMAARTGGSSSSIAYSAAKGGVSTLTRGMAKDLGPKGIRVNAVAPGRIDTPLHEEFTPAERREEAAQGIPLKREGTPEEIVGAVLFLASPHASYVLGEVIEVNGGILMD</sequence>